<proteinExistence type="predicted"/>
<gene>
    <name evidence="1" type="ORF">I5L03_11960</name>
</gene>
<dbReference type="EMBL" id="JAEANY010000004">
    <property type="protein sequence ID" value="MBH5323297.1"/>
    <property type="molecule type" value="Genomic_DNA"/>
</dbReference>
<protein>
    <recommendedName>
        <fullName evidence="3">DUF4265 domain-containing protein</fullName>
    </recommendedName>
</protein>
<organism evidence="1 2">
    <name type="scientific">Aurantiacibacter sediminis</name>
    <dbReference type="NCBI Taxonomy" id="2793064"/>
    <lineage>
        <taxon>Bacteria</taxon>
        <taxon>Pseudomonadati</taxon>
        <taxon>Pseudomonadota</taxon>
        <taxon>Alphaproteobacteria</taxon>
        <taxon>Sphingomonadales</taxon>
        <taxon>Erythrobacteraceae</taxon>
        <taxon>Aurantiacibacter</taxon>
    </lineage>
</organism>
<evidence type="ECO:0000313" key="2">
    <source>
        <dbReference type="Proteomes" id="UP000602442"/>
    </source>
</evidence>
<dbReference type="Proteomes" id="UP000602442">
    <property type="component" value="Unassembled WGS sequence"/>
</dbReference>
<keyword evidence="2" id="KW-1185">Reference proteome</keyword>
<dbReference type="RefSeq" id="WP_339379687.1">
    <property type="nucleotide sequence ID" value="NZ_CAWPTA010000009.1"/>
</dbReference>
<sequence>MIIYAARMAATQLWVTGHLDASGPKDFALEVYGEPGGIVFEEGSNPSLPLFEPETGQWNLGGDRIDDFAPLVQGLEVGPHGSSPFVIVDLPESATVGVYRKAIASLASHGICRVGIFSPAPAENLLPTYGNPDWPPEGFVAVFRVLSVKFDTGTSHECIDRFPAWAPWATYRE</sequence>
<reference evidence="1 2" key="1">
    <citation type="submission" date="2020-11" db="EMBL/GenBank/DDBJ databases">
        <title>Erythrobacter sediminis sp. nov., a marine bacterium from a tidal flat of Garorim Bay.</title>
        <authorList>
            <person name="Kim D."/>
            <person name="Yoo Y."/>
            <person name="Kim J.-J."/>
        </authorList>
    </citation>
    <scope>NUCLEOTIDE SEQUENCE [LARGE SCALE GENOMIC DNA]</scope>
    <source>
        <strain evidence="1 2">JGD-13</strain>
    </source>
</reference>
<evidence type="ECO:0000313" key="1">
    <source>
        <dbReference type="EMBL" id="MBH5323297.1"/>
    </source>
</evidence>
<comment type="caution">
    <text evidence="1">The sequence shown here is derived from an EMBL/GenBank/DDBJ whole genome shotgun (WGS) entry which is preliminary data.</text>
</comment>
<name>A0ABS0N698_9SPHN</name>
<evidence type="ECO:0008006" key="3">
    <source>
        <dbReference type="Google" id="ProtNLM"/>
    </source>
</evidence>
<accession>A0ABS0N698</accession>